<feature type="domain" description="CdaR GGDEF-like" evidence="3">
    <location>
        <begin position="168"/>
        <end position="289"/>
    </location>
</feature>
<reference evidence="4" key="1">
    <citation type="journal article" date="2014" name="Genome Announc.">
        <title>Draft Genome Sequences of Three Alkaliphilic Bacillus Strains, Bacillus wakoensis JCM 9140T, Bacillus akibai JCM 9157T, and Bacillus hemicellulosilyticus JCM 9152T.</title>
        <authorList>
            <person name="Yuki M."/>
            <person name="Oshima K."/>
            <person name="Suda W."/>
            <person name="Oshida Y."/>
            <person name="Kitamura K."/>
            <person name="Iida T."/>
            <person name="Hattori M."/>
            <person name="Ohkuma M."/>
        </authorList>
    </citation>
    <scope>NUCLEOTIDE SEQUENCE [LARGE SCALE GENOMIC DNA]</scope>
    <source>
        <strain evidence="4">JCM 9140</strain>
    </source>
</reference>
<dbReference type="Proteomes" id="UP000018890">
    <property type="component" value="Unassembled WGS sequence"/>
</dbReference>
<protein>
    <submittedName>
        <fullName evidence="4">Regulator of polyketide synthase expression</fullName>
    </submittedName>
</protein>
<dbReference type="InterPro" id="IPR042070">
    <property type="entry name" value="PucR_C-HTH_sf"/>
</dbReference>
<evidence type="ECO:0000259" key="3">
    <source>
        <dbReference type="Pfam" id="PF17853"/>
    </source>
</evidence>
<evidence type="ECO:0000256" key="1">
    <source>
        <dbReference type="ARBA" id="ARBA00006754"/>
    </source>
</evidence>
<dbReference type="InterPro" id="IPR051448">
    <property type="entry name" value="CdaR-like_regulators"/>
</dbReference>
<feature type="domain" description="PucR C-terminal helix-turn-helix" evidence="2">
    <location>
        <begin position="343"/>
        <end position="400"/>
    </location>
</feature>
<accession>W4Q6H8</accession>
<dbReference type="PANTHER" id="PTHR33744:SF1">
    <property type="entry name" value="DNA-BINDING TRANSCRIPTIONAL ACTIVATOR ADER"/>
    <property type="match status" value="1"/>
</dbReference>
<organism evidence="4 5">
    <name type="scientific">Halalkalibacter wakoensis JCM 9140</name>
    <dbReference type="NCBI Taxonomy" id="1236970"/>
    <lineage>
        <taxon>Bacteria</taxon>
        <taxon>Bacillati</taxon>
        <taxon>Bacillota</taxon>
        <taxon>Bacilli</taxon>
        <taxon>Bacillales</taxon>
        <taxon>Bacillaceae</taxon>
        <taxon>Halalkalibacter</taxon>
    </lineage>
</organism>
<dbReference type="EMBL" id="BAUT01000055">
    <property type="protein sequence ID" value="GAE27560.1"/>
    <property type="molecule type" value="Genomic_DNA"/>
</dbReference>
<dbReference type="Pfam" id="PF13556">
    <property type="entry name" value="HTH_30"/>
    <property type="match status" value="1"/>
</dbReference>
<dbReference type="Gene3D" id="1.10.10.2840">
    <property type="entry name" value="PucR C-terminal helix-turn-helix domain"/>
    <property type="match status" value="1"/>
</dbReference>
<evidence type="ECO:0000313" key="4">
    <source>
        <dbReference type="EMBL" id="GAE27560.1"/>
    </source>
</evidence>
<dbReference type="Pfam" id="PF17853">
    <property type="entry name" value="GGDEF_2"/>
    <property type="match status" value="1"/>
</dbReference>
<gene>
    <name evidence="4" type="ORF">JCM9140_3712</name>
</gene>
<name>W4Q6H8_9BACI</name>
<evidence type="ECO:0000313" key="5">
    <source>
        <dbReference type="Proteomes" id="UP000018890"/>
    </source>
</evidence>
<proteinExistence type="inferred from homology"/>
<dbReference type="PANTHER" id="PTHR33744">
    <property type="entry name" value="CARBOHYDRATE DIACID REGULATOR"/>
    <property type="match status" value="1"/>
</dbReference>
<dbReference type="InterPro" id="IPR041522">
    <property type="entry name" value="CdaR_GGDEF"/>
</dbReference>
<dbReference type="Gene3D" id="3.30.450.40">
    <property type="match status" value="1"/>
</dbReference>
<comment type="caution">
    <text evidence="4">The sequence shown here is derived from an EMBL/GenBank/DDBJ whole genome shotgun (WGS) entry which is preliminary data.</text>
</comment>
<keyword evidence="5" id="KW-1185">Reference proteome</keyword>
<evidence type="ECO:0000259" key="2">
    <source>
        <dbReference type="Pfam" id="PF13556"/>
    </source>
</evidence>
<dbReference type="STRING" id="1236970.JCM9140_3712"/>
<dbReference type="InterPro" id="IPR029016">
    <property type="entry name" value="GAF-like_dom_sf"/>
</dbReference>
<comment type="similarity">
    <text evidence="1">Belongs to the CdaR family.</text>
</comment>
<dbReference type="RefSeq" id="WP_034748997.1">
    <property type="nucleotide sequence ID" value="NZ_BAUT01000055.1"/>
</dbReference>
<dbReference type="AlphaFoldDB" id="W4Q6H8"/>
<dbReference type="InterPro" id="IPR025736">
    <property type="entry name" value="PucR_C-HTH_dom"/>
</dbReference>
<sequence>MNSNKFDRVFDSLEDFVDTISDVLACPVTLEDANHQLLAYSSHDDETDAARISTIIGRRVPEKLVNRFWKEGVIPALNQSEDPVEINSIMDMGLRNRVAISIRKNHEVLGYIWVIEVNTKLTDEEKRLLKIAALKAKNLLLQLNLQKKRREKNHQELLWQIITGNTSSHEETALLLDKIGLSSKKPLAFMLIRFHEMNDTLYRNVMYIAKTTSKVSVLIDTIDDQQLICLVSPTDTSFEQDDFIHFMETIQLQMSERFGIDHMYIGCSYLNYDYSTLTQSYDEAQKVVHIKANGLTELKHAFFQHQLGFYRHLDVLFQHGQELASNPALSQIRLYDKQHSTSLYDTLDAFLNKDGNMNETAKDLHIHVNTLSYRLKRIQEITKVDLKDPIQRIGLFLDLKLKKPPTE</sequence>
<dbReference type="OrthoDB" id="9792148at2"/>